<evidence type="ECO:0000256" key="9">
    <source>
        <dbReference type="ARBA" id="ARBA00023224"/>
    </source>
</evidence>
<dbReference type="Pfam" id="PF00001">
    <property type="entry name" value="7tm_1"/>
    <property type="match status" value="1"/>
</dbReference>
<dbReference type="PROSITE" id="PS50262">
    <property type="entry name" value="G_PROTEIN_RECEP_F1_2"/>
    <property type="match status" value="1"/>
</dbReference>
<feature type="non-terminal residue" evidence="12">
    <location>
        <position position="243"/>
    </location>
</feature>
<evidence type="ECO:0000256" key="3">
    <source>
        <dbReference type="ARBA" id="ARBA00022475"/>
    </source>
</evidence>
<dbReference type="EMBL" id="JAHLQT010022531">
    <property type="protein sequence ID" value="KAG7166412.1"/>
    <property type="molecule type" value="Genomic_DNA"/>
</dbReference>
<keyword evidence="4 10" id="KW-0812">Transmembrane</keyword>
<dbReference type="Gene3D" id="1.20.1070.10">
    <property type="entry name" value="Rhodopsin 7-helix transmembrane proteins"/>
    <property type="match status" value="1"/>
</dbReference>
<dbReference type="GO" id="GO:0004995">
    <property type="term" value="F:tachykinin receptor activity"/>
    <property type="evidence" value="ECO:0007669"/>
    <property type="project" value="InterPro"/>
</dbReference>
<reference evidence="12" key="1">
    <citation type="journal article" date="2021" name="Sci. Adv.">
        <title>The American lobster genome reveals insights on longevity, neural, and immune adaptations.</title>
        <authorList>
            <person name="Polinski J.M."/>
            <person name="Zimin A.V."/>
            <person name="Clark K.F."/>
            <person name="Kohn A.B."/>
            <person name="Sadowski N."/>
            <person name="Timp W."/>
            <person name="Ptitsyn A."/>
            <person name="Khanna P."/>
            <person name="Romanova D.Y."/>
            <person name="Williams P."/>
            <person name="Greenwood S.J."/>
            <person name="Moroz L.L."/>
            <person name="Walt D.R."/>
            <person name="Bodnar A.G."/>
        </authorList>
    </citation>
    <scope>NUCLEOTIDE SEQUENCE</scope>
    <source>
        <strain evidence="12">GMGI-L3</strain>
    </source>
</reference>
<organism evidence="12 13">
    <name type="scientific">Homarus americanus</name>
    <name type="common">American lobster</name>
    <dbReference type="NCBI Taxonomy" id="6706"/>
    <lineage>
        <taxon>Eukaryota</taxon>
        <taxon>Metazoa</taxon>
        <taxon>Ecdysozoa</taxon>
        <taxon>Arthropoda</taxon>
        <taxon>Crustacea</taxon>
        <taxon>Multicrustacea</taxon>
        <taxon>Malacostraca</taxon>
        <taxon>Eumalacostraca</taxon>
        <taxon>Eucarida</taxon>
        <taxon>Decapoda</taxon>
        <taxon>Pleocyemata</taxon>
        <taxon>Astacidea</taxon>
        <taxon>Nephropoidea</taxon>
        <taxon>Nephropidae</taxon>
        <taxon>Homarus</taxon>
    </lineage>
</organism>
<dbReference type="PRINTS" id="PR00237">
    <property type="entry name" value="GPCRRHODOPSN"/>
</dbReference>
<evidence type="ECO:0000256" key="6">
    <source>
        <dbReference type="ARBA" id="ARBA00023040"/>
    </source>
</evidence>
<gene>
    <name evidence="12" type="primary">TkR86C-L3</name>
    <name evidence="12" type="ORF">Hamer_G005509</name>
</gene>
<keyword evidence="8 12" id="KW-0675">Receptor</keyword>
<evidence type="ECO:0000256" key="7">
    <source>
        <dbReference type="ARBA" id="ARBA00023136"/>
    </source>
</evidence>
<comment type="subcellular location">
    <subcellularLocation>
        <location evidence="1">Cell membrane</location>
        <topology evidence="1">Multi-pass membrane protein</topology>
    </subcellularLocation>
</comment>
<evidence type="ECO:0000256" key="4">
    <source>
        <dbReference type="ARBA" id="ARBA00022692"/>
    </source>
</evidence>
<dbReference type="InterPro" id="IPR001681">
    <property type="entry name" value="Neurokn_rcpt"/>
</dbReference>
<evidence type="ECO:0000256" key="2">
    <source>
        <dbReference type="ARBA" id="ARBA00010663"/>
    </source>
</evidence>
<proteinExistence type="inferred from homology"/>
<keyword evidence="3" id="KW-1003">Cell membrane</keyword>
<evidence type="ECO:0000256" key="8">
    <source>
        <dbReference type="ARBA" id="ARBA00023170"/>
    </source>
</evidence>
<accession>A0A8J5JXJ4</accession>
<feature type="domain" description="G-protein coupled receptors family 1 profile" evidence="11">
    <location>
        <begin position="114"/>
        <end position="203"/>
    </location>
</feature>
<name>A0A8J5JXJ4_HOMAM</name>
<keyword evidence="9" id="KW-0807">Transducer</keyword>
<keyword evidence="5 10" id="KW-1133">Transmembrane helix</keyword>
<dbReference type="PANTHER" id="PTHR46925">
    <property type="entry name" value="G-PROTEIN COUPLED RECEPTOR TKR-1-RELATED"/>
    <property type="match status" value="1"/>
</dbReference>
<dbReference type="GO" id="GO:0005886">
    <property type="term" value="C:plasma membrane"/>
    <property type="evidence" value="ECO:0007669"/>
    <property type="project" value="UniProtKB-SubCell"/>
</dbReference>
<dbReference type="InterPro" id="IPR000276">
    <property type="entry name" value="GPCR_Rhodpsn"/>
</dbReference>
<dbReference type="InterPro" id="IPR017452">
    <property type="entry name" value="GPCR_Rhodpsn_7TM"/>
</dbReference>
<evidence type="ECO:0000313" key="12">
    <source>
        <dbReference type="EMBL" id="KAG7166412.1"/>
    </source>
</evidence>
<dbReference type="AlphaFoldDB" id="A0A8J5JXJ4"/>
<dbReference type="Proteomes" id="UP000747542">
    <property type="component" value="Unassembled WGS sequence"/>
</dbReference>
<comment type="caution">
    <text evidence="12">The sequence shown here is derived from an EMBL/GenBank/DDBJ whole genome shotgun (WGS) entry which is preliminary data.</text>
</comment>
<comment type="similarity">
    <text evidence="2">Belongs to the G-protein coupled receptor 1 family.</text>
</comment>
<feature type="transmembrane region" description="Helical" evidence="10">
    <location>
        <begin position="188"/>
        <end position="206"/>
    </location>
</feature>
<keyword evidence="7 10" id="KW-0472">Membrane</keyword>
<evidence type="ECO:0000256" key="10">
    <source>
        <dbReference type="SAM" id="Phobius"/>
    </source>
</evidence>
<keyword evidence="13" id="KW-1185">Reference proteome</keyword>
<evidence type="ECO:0000259" key="11">
    <source>
        <dbReference type="PROSITE" id="PS50262"/>
    </source>
</evidence>
<evidence type="ECO:0000256" key="5">
    <source>
        <dbReference type="ARBA" id="ARBA00022989"/>
    </source>
</evidence>
<dbReference type="PANTHER" id="PTHR46925:SF2">
    <property type="entry name" value="G-PROTEIN COUPLED RECEPTOR TKR-1-RELATED"/>
    <property type="match status" value="1"/>
</dbReference>
<evidence type="ECO:0000313" key="13">
    <source>
        <dbReference type="Proteomes" id="UP000747542"/>
    </source>
</evidence>
<dbReference type="SUPFAM" id="SSF81321">
    <property type="entry name" value="Family A G protein-coupled receptor-like"/>
    <property type="match status" value="1"/>
</dbReference>
<keyword evidence="6" id="KW-0297">G-protein coupled receptor</keyword>
<feature type="transmembrane region" description="Helical" evidence="10">
    <location>
        <begin position="147"/>
        <end position="168"/>
    </location>
</feature>
<sequence length="243" mass="28805">MDPIPYWPPQTRLCRQTPSQNSPAHSLSLMTLQPYLLVESRRFSSANISARHYEKYCDTKYKYAQNICLTRLSDVVATRIRLGCRPCWKLIRNPSLSLTHCRICGENRKHSLQCYISQYRPIRSLLTQNKTFDGLSKFIQTSNVVRMFMVIVVVFMLCWLPQQGFFLYQYHNNQVLDTENIQHIYLGFYWLAMANAILNPIIYYWMNTRGLDQRTLIEYFLQKKKNSSILASFRMRVNVHRLP</sequence>
<protein>
    <submittedName>
        <fullName evidence="12">Tachykinin-like peptides receptor 86C-like 3</fullName>
    </submittedName>
</protein>
<evidence type="ECO:0000256" key="1">
    <source>
        <dbReference type="ARBA" id="ARBA00004651"/>
    </source>
</evidence>